<dbReference type="SUPFAM" id="SSF53850">
    <property type="entry name" value="Periplasmic binding protein-like II"/>
    <property type="match status" value="1"/>
</dbReference>
<dbReference type="Proteomes" id="UP000319004">
    <property type="component" value="Chromosome"/>
</dbReference>
<dbReference type="InterPro" id="IPR000847">
    <property type="entry name" value="LysR_HTH_N"/>
</dbReference>
<dbReference type="CDD" id="cd05466">
    <property type="entry name" value="PBP2_LTTR_substrate"/>
    <property type="match status" value="1"/>
</dbReference>
<dbReference type="GO" id="GO:0003677">
    <property type="term" value="F:DNA binding"/>
    <property type="evidence" value="ECO:0007669"/>
    <property type="project" value="UniProtKB-KW"/>
</dbReference>
<evidence type="ECO:0000259" key="5">
    <source>
        <dbReference type="PROSITE" id="PS50931"/>
    </source>
</evidence>
<dbReference type="InterPro" id="IPR036390">
    <property type="entry name" value="WH_DNA-bd_sf"/>
</dbReference>
<dbReference type="InterPro" id="IPR036388">
    <property type="entry name" value="WH-like_DNA-bd_sf"/>
</dbReference>
<evidence type="ECO:0000256" key="3">
    <source>
        <dbReference type="ARBA" id="ARBA00023125"/>
    </source>
</evidence>
<protein>
    <submittedName>
        <fullName evidence="6">HTH-type transcriptional regulator CysB</fullName>
    </submittedName>
</protein>
<evidence type="ECO:0000256" key="1">
    <source>
        <dbReference type="ARBA" id="ARBA00009437"/>
    </source>
</evidence>
<evidence type="ECO:0000313" key="6">
    <source>
        <dbReference type="EMBL" id="QDV44889.1"/>
    </source>
</evidence>
<feature type="domain" description="HTH lysR-type" evidence="5">
    <location>
        <begin position="10"/>
        <end position="67"/>
    </location>
</feature>
<dbReference type="Gene3D" id="1.10.10.10">
    <property type="entry name" value="Winged helix-like DNA-binding domain superfamily/Winged helix DNA-binding domain"/>
    <property type="match status" value="1"/>
</dbReference>
<dbReference type="GO" id="GO:0003700">
    <property type="term" value="F:DNA-binding transcription factor activity"/>
    <property type="evidence" value="ECO:0007669"/>
    <property type="project" value="InterPro"/>
</dbReference>
<name>A0A518HVM0_9BACT</name>
<dbReference type="RefSeq" id="WP_145389151.1">
    <property type="nucleotide sequence ID" value="NZ_CP037423.1"/>
</dbReference>
<dbReference type="InterPro" id="IPR005119">
    <property type="entry name" value="LysR_subst-bd"/>
</dbReference>
<sequence>MPRSIQSEDLNFAQLRTFQLVMQEGGYAAAARVSHLSVPSVWQHIQALEKVYGVELFARAGRHVEPTAAAETLYEHVSSILVQVESTFDVVARSSIDQTIRVVAGARMMLEDLAAPLAAFHKRHPNHLVIRQGSDRRAEELLMDDQADLAMALEPGPDRKSAHLHYEPAYTVEFLAVAKRSHPYMKSRAAGLEELAEHPLVVTLAGTHGRDALDQALHREGLQAKISVETDNSAFTIACVAAGMGIGILAGRSNGVLSKKLASRSLSDKLGQRRIVLMWRKGRLLTDPMVDLVEQLKLAPE</sequence>
<keyword evidence="2" id="KW-0805">Transcription regulation</keyword>
<dbReference type="Gene3D" id="3.40.190.290">
    <property type="match status" value="1"/>
</dbReference>
<evidence type="ECO:0000313" key="7">
    <source>
        <dbReference type="Proteomes" id="UP000319004"/>
    </source>
</evidence>
<dbReference type="PANTHER" id="PTHR30419">
    <property type="entry name" value="HTH-TYPE TRANSCRIPTIONAL REGULATOR YBHD"/>
    <property type="match status" value="1"/>
</dbReference>
<comment type="similarity">
    <text evidence="1">Belongs to the LysR transcriptional regulatory family.</text>
</comment>
<dbReference type="AlphaFoldDB" id="A0A518HVM0"/>
<reference evidence="6 7" key="1">
    <citation type="submission" date="2019-03" db="EMBL/GenBank/DDBJ databases">
        <title>Deep-cultivation of Planctomycetes and their phenomic and genomic characterization uncovers novel biology.</title>
        <authorList>
            <person name="Wiegand S."/>
            <person name="Jogler M."/>
            <person name="Boedeker C."/>
            <person name="Pinto D."/>
            <person name="Vollmers J."/>
            <person name="Rivas-Marin E."/>
            <person name="Kohn T."/>
            <person name="Peeters S.H."/>
            <person name="Heuer A."/>
            <person name="Rast P."/>
            <person name="Oberbeckmann S."/>
            <person name="Bunk B."/>
            <person name="Jeske O."/>
            <person name="Meyerdierks A."/>
            <person name="Storesund J.E."/>
            <person name="Kallscheuer N."/>
            <person name="Luecker S."/>
            <person name="Lage O.M."/>
            <person name="Pohl T."/>
            <person name="Merkel B.J."/>
            <person name="Hornburger P."/>
            <person name="Mueller R.-W."/>
            <person name="Bruemmer F."/>
            <person name="Labrenz M."/>
            <person name="Spormann A.M."/>
            <person name="Op den Camp H."/>
            <person name="Overmann J."/>
            <person name="Amann R."/>
            <person name="Jetten M.S.M."/>
            <person name="Mascher T."/>
            <person name="Medema M.H."/>
            <person name="Devos D.P."/>
            <person name="Kaster A.-K."/>
            <person name="Ovreas L."/>
            <person name="Rohde M."/>
            <person name="Galperin M.Y."/>
            <person name="Jogler C."/>
        </authorList>
    </citation>
    <scope>NUCLEOTIDE SEQUENCE [LARGE SCALE GENOMIC DNA]</scope>
    <source>
        <strain evidence="6 7">Enr13</strain>
    </source>
</reference>
<gene>
    <name evidence="6" type="primary">cysB</name>
    <name evidence="6" type="ORF">Enr13x_47600</name>
</gene>
<dbReference type="PROSITE" id="PS50931">
    <property type="entry name" value="HTH_LYSR"/>
    <property type="match status" value="1"/>
</dbReference>
<dbReference type="Pfam" id="PF03466">
    <property type="entry name" value="LysR_substrate"/>
    <property type="match status" value="1"/>
</dbReference>
<dbReference type="PANTHER" id="PTHR30419:SF8">
    <property type="entry name" value="NITROGEN ASSIMILATION TRANSCRIPTIONAL ACTIVATOR-RELATED"/>
    <property type="match status" value="1"/>
</dbReference>
<proteinExistence type="inferred from homology"/>
<evidence type="ECO:0000256" key="2">
    <source>
        <dbReference type="ARBA" id="ARBA00023015"/>
    </source>
</evidence>
<accession>A0A518HVM0</accession>
<dbReference type="GO" id="GO:0005829">
    <property type="term" value="C:cytosol"/>
    <property type="evidence" value="ECO:0007669"/>
    <property type="project" value="TreeGrafter"/>
</dbReference>
<dbReference type="KEGG" id="snep:Enr13x_47600"/>
<dbReference type="Pfam" id="PF00126">
    <property type="entry name" value="HTH_1"/>
    <property type="match status" value="1"/>
</dbReference>
<dbReference type="SUPFAM" id="SSF46785">
    <property type="entry name" value="Winged helix' DNA-binding domain"/>
    <property type="match status" value="1"/>
</dbReference>
<dbReference type="OrthoDB" id="280324at2"/>
<dbReference type="InterPro" id="IPR050950">
    <property type="entry name" value="HTH-type_LysR_regulators"/>
</dbReference>
<keyword evidence="3" id="KW-0238">DNA-binding</keyword>
<dbReference type="EMBL" id="CP037423">
    <property type="protein sequence ID" value="QDV44889.1"/>
    <property type="molecule type" value="Genomic_DNA"/>
</dbReference>
<keyword evidence="7" id="KW-1185">Reference proteome</keyword>
<keyword evidence="4" id="KW-0804">Transcription</keyword>
<evidence type="ECO:0000256" key="4">
    <source>
        <dbReference type="ARBA" id="ARBA00023163"/>
    </source>
</evidence>
<organism evidence="6 7">
    <name type="scientific">Stieleria neptunia</name>
    <dbReference type="NCBI Taxonomy" id="2527979"/>
    <lineage>
        <taxon>Bacteria</taxon>
        <taxon>Pseudomonadati</taxon>
        <taxon>Planctomycetota</taxon>
        <taxon>Planctomycetia</taxon>
        <taxon>Pirellulales</taxon>
        <taxon>Pirellulaceae</taxon>
        <taxon>Stieleria</taxon>
    </lineage>
</organism>